<dbReference type="AlphaFoldDB" id="A0A2N0ZCB3"/>
<reference evidence="1 2" key="1">
    <citation type="journal article" date="2010" name="Int. J. Syst. Evol. Microbiol.">
        <title>Bacillus horneckiae sp. nov., isolated from a spacecraft-assembly clean room.</title>
        <authorList>
            <person name="Vaishampayan P."/>
            <person name="Probst A."/>
            <person name="Krishnamurthi S."/>
            <person name="Ghosh S."/>
            <person name="Osman S."/>
            <person name="McDowall A."/>
            <person name="Ruckmani A."/>
            <person name="Mayilraj S."/>
            <person name="Venkateswaran K."/>
        </authorList>
    </citation>
    <scope>NUCLEOTIDE SEQUENCE [LARGE SCALE GENOMIC DNA]</scope>
    <source>
        <strain evidence="2">1PO1SC</strain>
    </source>
</reference>
<dbReference type="EMBL" id="PISD01000049">
    <property type="protein sequence ID" value="PKG27157.1"/>
    <property type="molecule type" value="Genomic_DNA"/>
</dbReference>
<protein>
    <recommendedName>
        <fullName evidence="3">Lipoprotein YvcA</fullName>
    </recommendedName>
</protein>
<keyword evidence="2" id="KW-1185">Reference proteome</keyword>
<sequence length="198" mass="23008">MTGNEKVEKEKVVGSAPETRALQDEFTKEFLTSGEEVQEGYYQFKSKTDGFTMLFPKDGKVSSASYERNENLYESFSFGENKEDENLAFYYMVTYEDRPITNDVDANLSLLSSYANYEGDYEEFEENGHTFYYAEDVYEVDGDKAYNYFTYIKSNNSDQAVRFFARSSCKDFAEECSPEQDSIKDKFLMMMKSVSFLE</sequence>
<name>A0A2N0ZCB3_9BACI</name>
<organism evidence="1 2">
    <name type="scientific">Cytobacillus horneckiae</name>
    <dbReference type="NCBI Taxonomy" id="549687"/>
    <lineage>
        <taxon>Bacteria</taxon>
        <taxon>Bacillati</taxon>
        <taxon>Bacillota</taxon>
        <taxon>Bacilli</taxon>
        <taxon>Bacillales</taxon>
        <taxon>Bacillaceae</taxon>
        <taxon>Cytobacillus</taxon>
    </lineage>
</organism>
<dbReference type="RefSeq" id="WP_066193084.1">
    <property type="nucleotide sequence ID" value="NZ_JARMMB010000004.1"/>
</dbReference>
<evidence type="ECO:0000313" key="2">
    <source>
        <dbReference type="Proteomes" id="UP000233343"/>
    </source>
</evidence>
<dbReference type="Proteomes" id="UP000233343">
    <property type="component" value="Unassembled WGS sequence"/>
</dbReference>
<comment type="caution">
    <text evidence="1">The sequence shown here is derived from an EMBL/GenBank/DDBJ whole genome shotgun (WGS) entry which is preliminary data.</text>
</comment>
<gene>
    <name evidence="1" type="ORF">CWS20_20115</name>
</gene>
<evidence type="ECO:0008006" key="3">
    <source>
        <dbReference type="Google" id="ProtNLM"/>
    </source>
</evidence>
<proteinExistence type="predicted"/>
<evidence type="ECO:0000313" key="1">
    <source>
        <dbReference type="EMBL" id="PKG27157.1"/>
    </source>
</evidence>
<accession>A0A2N0ZCB3</accession>